<dbReference type="Proteomes" id="UP000002964">
    <property type="component" value="Unassembled WGS sequence"/>
</dbReference>
<keyword evidence="4" id="KW-1185">Reference proteome</keyword>
<dbReference type="SUPFAM" id="SSF47413">
    <property type="entry name" value="lambda repressor-like DNA-binding domains"/>
    <property type="match status" value="1"/>
</dbReference>
<dbReference type="eggNOG" id="COG3093">
    <property type="taxonomic scope" value="Bacteria"/>
</dbReference>
<dbReference type="InterPro" id="IPR013430">
    <property type="entry name" value="Toxin_antidote_HigA"/>
</dbReference>
<dbReference type="NCBIfam" id="TIGR02607">
    <property type="entry name" value="antidote_HigA"/>
    <property type="match status" value="1"/>
</dbReference>
<evidence type="ECO:0000259" key="2">
    <source>
        <dbReference type="PROSITE" id="PS50943"/>
    </source>
</evidence>
<dbReference type="PANTHER" id="PTHR36924:SF1">
    <property type="entry name" value="ANTITOXIN HIGA-1"/>
    <property type="match status" value="1"/>
</dbReference>
<dbReference type="AlphaFoldDB" id="H8Z0C5"/>
<dbReference type="Pfam" id="PF01381">
    <property type="entry name" value="HTH_3"/>
    <property type="match status" value="1"/>
</dbReference>
<accession>H8Z0C5</accession>
<dbReference type="OrthoDB" id="9793869at2"/>
<dbReference type="PROSITE" id="PS50943">
    <property type="entry name" value="HTH_CROC1"/>
    <property type="match status" value="1"/>
</dbReference>
<dbReference type="RefSeq" id="WP_009149068.1">
    <property type="nucleotide sequence ID" value="NZ_CP121471.1"/>
</dbReference>
<proteinExistence type="predicted"/>
<protein>
    <submittedName>
        <fullName evidence="3">Addiction module antidote protein, HigA family</fullName>
    </submittedName>
</protein>
<dbReference type="PANTHER" id="PTHR36924">
    <property type="entry name" value="ANTITOXIN HIGA-1"/>
    <property type="match status" value="1"/>
</dbReference>
<reference evidence="4" key="1">
    <citation type="submission" date="2011-06" db="EMBL/GenBank/DDBJ databases">
        <authorList>
            <consortium name="US DOE Joint Genome Institute (JGI-PGF)"/>
            <person name="Lucas S."/>
            <person name="Han J."/>
            <person name="Lapidus A."/>
            <person name="Cheng J.-F."/>
            <person name="Goodwin L."/>
            <person name="Pitluck S."/>
            <person name="Peters L."/>
            <person name="Land M.L."/>
            <person name="Hauser L."/>
            <person name="Vogl K."/>
            <person name="Liu Z."/>
            <person name="Overmann J."/>
            <person name="Frigaard N.-U."/>
            <person name="Bryant D.A."/>
            <person name="Woyke T.J."/>
        </authorList>
    </citation>
    <scope>NUCLEOTIDE SEQUENCE [LARGE SCALE GENOMIC DNA]</scope>
    <source>
        <strain evidence="4">970</strain>
    </source>
</reference>
<dbReference type="STRING" id="631362.Thi970DRAFT_02586"/>
<dbReference type="Gene3D" id="1.10.260.40">
    <property type="entry name" value="lambda repressor-like DNA-binding domains"/>
    <property type="match status" value="1"/>
</dbReference>
<dbReference type="EMBL" id="JH603169">
    <property type="protein sequence ID" value="EIC22333.1"/>
    <property type="molecule type" value="Genomic_DNA"/>
</dbReference>
<name>H8Z0C5_9GAMM</name>
<sequence length="100" mass="11142">MHSMHNPAHPGEILKDGWPEAVTITEGAKQLGVTRAALSRILNGHASISADMALRLQDWLGIDAAMWLRMQSAYDLWRAKQKQNRPPIQLLSSQIHAPPQ</sequence>
<organism evidence="3 4">
    <name type="scientific">Thiorhodovibrio frisius</name>
    <dbReference type="NCBI Taxonomy" id="631362"/>
    <lineage>
        <taxon>Bacteria</taxon>
        <taxon>Pseudomonadati</taxon>
        <taxon>Pseudomonadota</taxon>
        <taxon>Gammaproteobacteria</taxon>
        <taxon>Chromatiales</taxon>
        <taxon>Chromatiaceae</taxon>
        <taxon>Thiorhodovibrio</taxon>
    </lineage>
</organism>
<dbReference type="HOGENOM" id="CLU_140230_2_2_6"/>
<dbReference type="CDD" id="cd00093">
    <property type="entry name" value="HTH_XRE"/>
    <property type="match status" value="1"/>
</dbReference>
<dbReference type="InterPro" id="IPR010982">
    <property type="entry name" value="Lambda_DNA-bd_dom_sf"/>
</dbReference>
<feature type="domain" description="HTH cro/C1-type" evidence="2">
    <location>
        <begin position="28"/>
        <end position="67"/>
    </location>
</feature>
<evidence type="ECO:0000313" key="3">
    <source>
        <dbReference type="EMBL" id="EIC22333.1"/>
    </source>
</evidence>
<dbReference type="InterPro" id="IPR001387">
    <property type="entry name" value="Cro/C1-type_HTH"/>
</dbReference>
<evidence type="ECO:0000313" key="4">
    <source>
        <dbReference type="Proteomes" id="UP000002964"/>
    </source>
</evidence>
<gene>
    <name evidence="3" type="ORF">Thi970DRAFT_02586</name>
</gene>
<dbReference type="GO" id="GO:0003677">
    <property type="term" value="F:DNA binding"/>
    <property type="evidence" value="ECO:0007669"/>
    <property type="project" value="UniProtKB-KW"/>
</dbReference>
<keyword evidence="1" id="KW-0238">DNA-binding</keyword>
<evidence type="ECO:0000256" key="1">
    <source>
        <dbReference type="ARBA" id="ARBA00023125"/>
    </source>
</evidence>
<reference evidence="3 4" key="2">
    <citation type="submission" date="2011-11" db="EMBL/GenBank/DDBJ databases">
        <authorList>
            <consortium name="US DOE Joint Genome Institute"/>
            <person name="Lucas S."/>
            <person name="Han J."/>
            <person name="Lapidus A."/>
            <person name="Cheng J.-F."/>
            <person name="Goodwin L."/>
            <person name="Pitluck S."/>
            <person name="Peters L."/>
            <person name="Ovchinnikova G."/>
            <person name="Zhang X."/>
            <person name="Detter J.C."/>
            <person name="Han C."/>
            <person name="Tapia R."/>
            <person name="Land M."/>
            <person name="Hauser L."/>
            <person name="Kyrpides N."/>
            <person name="Ivanova N."/>
            <person name="Pagani I."/>
            <person name="Vogl K."/>
            <person name="Liu Z."/>
            <person name="Overmann J."/>
            <person name="Frigaard N.-U."/>
            <person name="Bryant D."/>
            <person name="Woyke T."/>
        </authorList>
    </citation>
    <scope>NUCLEOTIDE SEQUENCE [LARGE SCALE GENOMIC DNA]</scope>
    <source>
        <strain evidence="3 4">970</strain>
    </source>
</reference>